<proteinExistence type="predicted"/>
<feature type="chain" id="PRO_5005193356" description="Secreted protein" evidence="1">
    <location>
        <begin position="17"/>
        <end position="161"/>
    </location>
</feature>
<dbReference type="Proteomes" id="UP000039324">
    <property type="component" value="Unassembled WGS sequence"/>
</dbReference>
<evidence type="ECO:0000256" key="1">
    <source>
        <dbReference type="SAM" id="SignalP"/>
    </source>
</evidence>
<keyword evidence="1" id="KW-0732">Signal</keyword>
<keyword evidence="3" id="KW-1185">Reference proteome</keyword>
<reference evidence="2 3" key="1">
    <citation type="submission" date="2015-02" db="EMBL/GenBank/DDBJ databases">
        <authorList>
            <person name="Chooi Y.-H."/>
        </authorList>
    </citation>
    <scope>NUCLEOTIDE SEQUENCE [LARGE SCALE GENOMIC DNA]</scope>
    <source>
        <strain evidence="2">E3</strain>
    </source>
</reference>
<evidence type="ECO:0000313" key="2">
    <source>
        <dbReference type="EMBL" id="CEP01112.1"/>
    </source>
</evidence>
<feature type="signal peptide" evidence="1">
    <location>
        <begin position="1"/>
        <end position="16"/>
    </location>
</feature>
<gene>
    <name evidence="2" type="ORF">PBRA_008424</name>
</gene>
<sequence>MLTFAFELLRACCTWAVAVCLHVVTSAAHTVAMVLFGRAFADTATGGAVAAAKSRCTTSWRHLAKVSSLADPNAADRTTLVQLVRCTFCQARNTLKDHFGPLVATFDTWRRFTSGTSCACRVNGRDDRGWLVQGRRRSARKMDRPAPVVVSNTYQPLSSTG</sequence>
<protein>
    <recommendedName>
        <fullName evidence="4">Secreted protein</fullName>
    </recommendedName>
</protein>
<dbReference type="EMBL" id="CDSF01000109">
    <property type="protein sequence ID" value="CEP01112.1"/>
    <property type="molecule type" value="Genomic_DNA"/>
</dbReference>
<evidence type="ECO:0008006" key="4">
    <source>
        <dbReference type="Google" id="ProtNLM"/>
    </source>
</evidence>
<evidence type="ECO:0000313" key="3">
    <source>
        <dbReference type="Proteomes" id="UP000039324"/>
    </source>
</evidence>
<organism evidence="2 3">
    <name type="scientific">Plasmodiophora brassicae</name>
    <name type="common">Clubroot disease agent</name>
    <dbReference type="NCBI Taxonomy" id="37360"/>
    <lineage>
        <taxon>Eukaryota</taxon>
        <taxon>Sar</taxon>
        <taxon>Rhizaria</taxon>
        <taxon>Endomyxa</taxon>
        <taxon>Phytomyxea</taxon>
        <taxon>Plasmodiophorida</taxon>
        <taxon>Plasmodiophoridae</taxon>
        <taxon>Plasmodiophora</taxon>
    </lineage>
</organism>
<dbReference type="AlphaFoldDB" id="A0A0G4J0V5"/>
<accession>A0A0G4J0V5</accession>
<name>A0A0G4J0V5_PLABS</name>